<comment type="subcellular location">
    <subcellularLocation>
        <location evidence="1">Cell membrane</location>
        <topology evidence="1">Multi-pass membrane protein</topology>
    </subcellularLocation>
</comment>
<dbReference type="FunFam" id="3.40.50.300:FF:000221">
    <property type="entry name" value="Multidrug ABC transporter ATP-binding protein"/>
    <property type="match status" value="1"/>
</dbReference>
<dbReference type="SUPFAM" id="SSF90123">
    <property type="entry name" value="ABC transporter transmembrane region"/>
    <property type="match status" value="1"/>
</dbReference>
<dbReference type="SUPFAM" id="SSF52540">
    <property type="entry name" value="P-loop containing nucleoside triphosphate hydrolases"/>
    <property type="match status" value="1"/>
</dbReference>
<dbReference type="Gene3D" id="3.40.50.300">
    <property type="entry name" value="P-loop containing nucleotide triphosphate hydrolases"/>
    <property type="match status" value="1"/>
</dbReference>
<dbReference type="GO" id="GO:0016887">
    <property type="term" value="F:ATP hydrolysis activity"/>
    <property type="evidence" value="ECO:0007669"/>
    <property type="project" value="InterPro"/>
</dbReference>
<dbReference type="InterPro" id="IPR039421">
    <property type="entry name" value="Type_1_exporter"/>
</dbReference>
<dbReference type="RefSeq" id="WP_076171908.1">
    <property type="nucleotide sequence ID" value="NZ_MRTP01000005.1"/>
</dbReference>
<evidence type="ECO:0000259" key="11">
    <source>
        <dbReference type="PROSITE" id="PS50929"/>
    </source>
</evidence>
<dbReference type="STRING" id="297318.BK138_19000"/>
<evidence type="ECO:0000313" key="13">
    <source>
        <dbReference type="Proteomes" id="UP000187172"/>
    </source>
</evidence>
<dbReference type="InterPro" id="IPR003439">
    <property type="entry name" value="ABC_transporter-like_ATP-bd"/>
</dbReference>
<feature type="domain" description="ABC transmembrane type-1" evidence="11">
    <location>
        <begin position="17"/>
        <end position="298"/>
    </location>
</feature>
<evidence type="ECO:0000256" key="1">
    <source>
        <dbReference type="ARBA" id="ARBA00004651"/>
    </source>
</evidence>
<keyword evidence="6 12" id="KW-0067">ATP-binding</keyword>
<name>A0A1R1EMH1_9BACL</name>
<dbReference type="GO" id="GO:0005524">
    <property type="term" value="F:ATP binding"/>
    <property type="evidence" value="ECO:0007669"/>
    <property type="project" value="UniProtKB-KW"/>
</dbReference>
<feature type="transmembrane region" description="Helical" evidence="9">
    <location>
        <begin position="278"/>
        <end position="296"/>
    </location>
</feature>
<dbReference type="PANTHER" id="PTHR43394">
    <property type="entry name" value="ATP-DEPENDENT PERMEASE MDL1, MITOCHONDRIAL"/>
    <property type="match status" value="1"/>
</dbReference>
<dbReference type="InterPro" id="IPR017871">
    <property type="entry name" value="ABC_transporter-like_CS"/>
</dbReference>
<dbReference type="EMBL" id="MRTP01000005">
    <property type="protein sequence ID" value="OMF53005.1"/>
    <property type="molecule type" value="Genomic_DNA"/>
</dbReference>
<dbReference type="InterPro" id="IPR011527">
    <property type="entry name" value="ABC1_TM_dom"/>
</dbReference>
<feature type="transmembrane region" description="Helical" evidence="9">
    <location>
        <begin position="157"/>
        <end position="174"/>
    </location>
</feature>
<dbReference type="Proteomes" id="UP000187172">
    <property type="component" value="Unassembled WGS sequence"/>
</dbReference>
<keyword evidence="4 9" id="KW-0812">Transmembrane</keyword>
<keyword evidence="3" id="KW-1003">Cell membrane</keyword>
<dbReference type="SMART" id="SM00382">
    <property type="entry name" value="AAA"/>
    <property type="match status" value="1"/>
</dbReference>
<keyword evidence="7 9" id="KW-1133">Transmembrane helix</keyword>
<dbReference type="InterPro" id="IPR027417">
    <property type="entry name" value="P-loop_NTPase"/>
</dbReference>
<evidence type="ECO:0000256" key="9">
    <source>
        <dbReference type="SAM" id="Phobius"/>
    </source>
</evidence>
<protein>
    <submittedName>
        <fullName evidence="12">Multidrug ABC transporter ATP-binding protein</fullName>
    </submittedName>
</protein>
<reference evidence="12 13" key="1">
    <citation type="submission" date="2016-11" db="EMBL/GenBank/DDBJ databases">
        <title>Paenibacillus species isolates.</title>
        <authorList>
            <person name="Beno S.M."/>
        </authorList>
    </citation>
    <scope>NUCLEOTIDE SEQUENCE [LARGE SCALE GENOMIC DNA]</scope>
    <source>
        <strain evidence="12 13">FSL R5-0378</strain>
    </source>
</reference>
<evidence type="ECO:0000259" key="10">
    <source>
        <dbReference type="PROSITE" id="PS50893"/>
    </source>
</evidence>
<dbReference type="FunFam" id="1.20.1560.10:FF:000040">
    <property type="entry name" value="Multidrug ABC transporter ATP-binding protein"/>
    <property type="match status" value="1"/>
</dbReference>
<dbReference type="GO" id="GO:0090374">
    <property type="term" value="P:oligopeptide export from mitochondrion"/>
    <property type="evidence" value="ECO:0007669"/>
    <property type="project" value="TreeGrafter"/>
</dbReference>
<evidence type="ECO:0000256" key="8">
    <source>
        <dbReference type="ARBA" id="ARBA00023136"/>
    </source>
</evidence>
<dbReference type="GO" id="GO:0015421">
    <property type="term" value="F:ABC-type oligopeptide transporter activity"/>
    <property type="evidence" value="ECO:0007669"/>
    <property type="project" value="TreeGrafter"/>
</dbReference>
<dbReference type="Pfam" id="PF00005">
    <property type="entry name" value="ABC_tran"/>
    <property type="match status" value="1"/>
</dbReference>
<dbReference type="InterPro" id="IPR003593">
    <property type="entry name" value="AAA+_ATPase"/>
</dbReference>
<keyword evidence="8 9" id="KW-0472">Membrane</keyword>
<feature type="transmembrane region" description="Helical" evidence="9">
    <location>
        <begin position="59"/>
        <end position="80"/>
    </location>
</feature>
<evidence type="ECO:0000256" key="4">
    <source>
        <dbReference type="ARBA" id="ARBA00022692"/>
    </source>
</evidence>
<gene>
    <name evidence="12" type="ORF">BK138_19000</name>
</gene>
<comment type="caution">
    <text evidence="12">The sequence shown here is derived from an EMBL/GenBank/DDBJ whole genome shotgun (WGS) entry which is preliminary data.</text>
</comment>
<dbReference type="PROSITE" id="PS50929">
    <property type="entry name" value="ABC_TM1F"/>
    <property type="match status" value="1"/>
</dbReference>
<dbReference type="Pfam" id="PF00664">
    <property type="entry name" value="ABC_membrane"/>
    <property type="match status" value="1"/>
</dbReference>
<dbReference type="GO" id="GO:0005886">
    <property type="term" value="C:plasma membrane"/>
    <property type="evidence" value="ECO:0007669"/>
    <property type="project" value="UniProtKB-SubCell"/>
</dbReference>
<keyword evidence="5" id="KW-0547">Nucleotide-binding</keyword>
<keyword evidence="13" id="KW-1185">Reference proteome</keyword>
<dbReference type="Gene3D" id="1.20.1560.10">
    <property type="entry name" value="ABC transporter type 1, transmembrane domain"/>
    <property type="match status" value="1"/>
</dbReference>
<dbReference type="AlphaFoldDB" id="A0A1R1EMH1"/>
<organism evidence="12 13">
    <name type="scientific">Paenibacillus rhizosphaerae</name>
    <dbReference type="NCBI Taxonomy" id="297318"/>
    <lineage>
        <taxon>Bacteria</taxon>
        <taxon>Bacillati</taxon>
        <taxon>Bacillota</taxon>
        <taxon>Bacilli</taxon>
        <taxon>Bacillales</taxon>
        <taxon>Paenibacillaceae</taxon>
        <taxon>Paenibacillus</taxon>
    </lineage>
</organism>
<sequence>MWKLMISYLRPYKVSALLAPLLMLLEVSMDLLQPALMANIVNKGVIPGDLAYIERTGLLMIGVAVVGLLGGVGCTVFSTYASQHFGTDLRDHLFRKIQTFSFRNLDELKTGSLITRLTNDVVQLQTVVQMILRSIRSPLLFLGSLILALWISPRLTLVLAVSIPVLVVFLVLLIRKSFPLFGRVQSMLDQVNGVLQENLAGIRVVKAFVRAGYERKRFAGANGDYTKEAISANRLLGLNMPVMTLILNLSIVAVLWYGGALTSGGSLPAGDLIAYINYVTQLLFAMLMVSNMLTFISRARVSAARVQEVFDAQPDIVDPTGAQAKEPAAADVVFENVSFGYGEHPHADPVLSGISFTAKPGQTTAILGVTGSGKSSLVHLIPRLYDATGGRVLIGGTDVRDIPLDILRGMVGMTLQQSVLFSGTVQDNIRYGRPAAPLEEVTAAAKAAQAHDFIMQMPDGYETVIGQKGVNLSGGQKQRLSIARALLVKPRILILDDSTSAVDVGTESRIQAALKELMNRSTNIIIAQRISSVMEADQILVLENGSIAARGTHEELLRTSAIYQDIYRSQRKEEDTHAAAN</sequence>
<accession>A0A1R1EMH1</accession>
<dbReference type="CDD" id="cd18548">
    <property type="entry name" value="ABC_6TM_Tm287_like"/>
    <property type="match status" value="1"/>
</dbReference>
<proteinExistence type="predicted"/>
<keyword evidence="2" id="KW-0813">Transport</keyword>
<dbReference type="InterPro" id="IPR036640">
    <property type="entry name" value="ABC1_TM_sf"/>
</dbReference>
<evidence type="ECO:0000256" key="2">
    <source>
        <dbReference type="ARBA" id="ARBA00022448"/>
    </source>
</evidence>
<evidence type="ECO:0000256" key="7">
    <source>
        <dbReference type="ARBA" id="ARBA00022989"/>
    </source>
</evidence>
<evidence type="ECO:0000313" key="12">
    <source>
        <dbReference type="EMBL" id="OMF53005.1"/>
    </source>
</evidence>
<evidence type="ECO:0000256" key="3">
    <source>
        <dbReference type="ARBA" id="ARBA00022475"/>
    </source>
</evidence>
<feature type="transmembrane region" description="Helical" evidence="9">
    <location>
        <begin position="135"/>
        <end position="151"/>
    </location>
</feature>
<feature type="domain" description="ABC transporter" evidence="10">
    <location>
        <begin position="332"/>
        <end position="569"/>
    </location>
</feature>
<dbReference type="PROSITE" id="PS00211">
    <property type="entry name" value="ABC_TRANSPORTER_1"/>
    <property type="match status" value="1"/>
</dbReference>
<dbReference type="PROSITE" id="PS50893">
    <property type="entry name" value="ABC_TRANSPORTER_2"/>
    <property type="match status" value="1"/>
</dbReference>
<evidence type="ECO:0000256" key="5">
    <source>
        <dbReference type="ARBA" id="ARBA00022741"/>
    </source>
</evidence>
<feature type="transmembrane region" description="Helical" evidence="9">
    <location>
        <begin position="235"/>
        <end position="258"/>
    </location>
</feature>
<evidence type="ECO:0000256" key="6">
    <source>
        <dbReference type="ARBA" id="ARBA00022840"/>
    </source>
</evidence>
<dbReference type="PANTHER" id="PTHR43394:SF7">
    <property type="entry name" value="ABC TRANSPORTER B FAMILY MEMBER 28"/>
    <property type="match status" value="1"/>
</dbReference>